<gene>
    <name evidence="2" type="ORF">SAMN04488541_104322</name>
</gene>
<dbReference type="PANTHER" id="PTHR43031">
    <property type="entry name" value="FAD-DEPENDENT OXIDOREDUCTASE"/>
    <property type="match status" value="1"/>
</dbReference>
<proteinExistence type="predicted"/>
<evidence type="ECO:0000313" key="2">
    <source>
        <dbReference type="EMBL" id="SFF50419.1"/>
    </source>
</evidence>
<dbReference type="InterPro" id="IPR050229">
    <property type="entry name" value="GlpE_sulfurtransferase"/>
</dbReference>
<dbReference type="GO" id="GO:0016740">
    <property type="term" value="F:transferase activity"/>
    <property type="evidence" value="ECO:0007669"/>
    <property type="project" value="UniProtKB-KW"/>
</dbReference>
<dbReference type="InterPro" id="IPR036873">
    <property type="entry name" value="Rhodanese-like_dom_sf"/>
</dbReference>
<dbReference type="EMBL" id="FONY01000043">
    <property type="protein sequence ID" value="SFF50419.1"/>
    <property type="molecule type" value="Genomic_DNA"/>
</dbReference>
<dbReference type="Proteomes" id="UP000199513">
    <property type="component" value="Unassembled WGS sequence"/>
</dbReference>
<dbReference type="SMART" id="SM00450">
    <property type="entry name" value="RHOD"/>
    <property type="match status" value="1"/>
</dbReference>
<dbReference type="Pfam" id="PF00581">
    <property type="entry name" value="Rhodanese"/>
    <property type="match status" value="1"/>
</dbReference>
<name>A0A1I2J7T2_9BACT</name>
<dbReference type="AlphaFoldDB" id="A0A1I2J7T2"/>
<dbReference type="PROSITE" id="PS50206">
    <property type="entry name" value="RHODANESE_3"/>
    <property type="match status" value="1"/>
</dbReference>
<feature type="domain" description="Rhodanese" evidence="1">
    <location>
        <begin position="21"/>
        <end position="102"/>
    </location>
</feature>
<reference evidence="2 3" key="1">
    <citation type="submission" date="2016-10" db="EMBL/GenBank/DDBJ databases">
        <authorList>
            <person name="de Groot N.N."/>
        </authorList>
    </citation>
    <scope>NUCLEOTIDE SEQUENCE [LARGE SCALE GENOMIC DNA]</scope>
    <source>
        <strain>GEY</strain>
        <strain evidence="3">DSM 9560</strain>
    </source>
</reference>
<evidence type="ECO:0000313" key="3">
    <source>
        <dbReference type="Proteomes" id="UP000199513"/>
    </source>
</evidence>
<organism evidence="2 3">
    <name type="scientific">Thermoflexibacter ruber</name>
    <dbReference type="NCBI Taxonomy" id="1003"/>
    <lineage>
        <taxon>Bacteria</taxon>
        <taxon>Pseudomonadati</taxon>
        <taxon>Bacteroidota</taxon>
        <taxon>Cytophagia</taxon>
        <taxon>Cytophagales</taxon>
        <taxon>Thermoflexibacteraceae</taxon>
        <taxon>Thermoflexibacter</taxon>
    </lineage>
</organism>
<keyword evidence="2" id="KW-0808">Transferase</keyword>
<sequence>MFKFLKSLFGKSNTEEIKSVLQNGAVVIDVRTPQEFANGHYKGAKNIPLDRIAQSIQTIKNLKKPVIVCCASGMRSARAKSFLSKNGITEVHDAGSWYNLNNM</sequence>
<accession>A0A1I2J7T2</accession>
<keyword evidence="3" id="KW-1185">Reference proteome</keyword>
<dbReference type="PANTHER" id="PTHR43031:SF1">
    <property type="entry name" value="PYRIDINE NUCLEOTIDE-DISULPHIDE OXIDOREDUCTASE"/>
    <property type="match status" value="1"/>
</dbReference>
<dbReference type="InterPro" id="IPR001763">
    <property type="entry name" value="Rhodanese-like_dom"/>
</dbReference>
<dbReference type="SUPFAM" id="SSF52821">
    <property type="entry name" value="Rhodanese/Cell cycle control phosphatase"/>
    <property type="match status" value="1"/>
</dbReference>
<dbReference type="CDD" id="cd00158">
    <property type="entry name" value="RHOD"/>
    <property type="match status" value="1"/>
</dbReference>
<dbReference type="RefSeq" id="WP_091549008.1">
    <property type="nucleotide sequence ID" value="NZ_FONY01000043.1"/>
</dbReference>
<dbReference type="Gene3D" id="3.40.250.10">
    <property type="entry name" value="Rhodanese-like domain"/>
    <property type="match status" value="1"/>
</dbReference>
<dbReference type="STRING" id="1003.SAMN04488541_104322"/>
<evidence type="ECO:0000259" key="1">
    <source>
        <dbReference type="PROSITE" id="PS50206"/>
    </source>
</evidence>
<dbReference type="OrthoDB" id="9808735at2"/>
<protein>
    <submittedName>
        <fullName evidence="2">Rhodanese-related sulfurtransferase</fullName>
    </submittedName>
</protein>